<dbReference type="SUPFAM" id="SSF103039">
    <property type="entry name" value="CheC-like"/>
    <property type="match status" value="1"/>
</dbReference>
<protein>
    <recommendedName>
        <fullName evidence="2 10">Flagellar motor switch protein FliM</fullName>
    </recommendedName>
</protein>
<keyword evidence="13" id="KW-0966">Cell projection</keyword>
<dbReference type="CDD" id="cd17908">
    <property type="entry name" value="FliM"/>
    <property type="match status" value="1"/>
</dbReference>
<dbReference type="InterPro" id="IPR001689">
    <property type="entry name" value="Flag_FliM"/>
</dbReference>
<evidence type="ECO:0000256" key="5">
    <source>
        <dbReference type="ARBA" id="ARBA00022519"/>
    </source>
</evidence>
<dbReference type="Gene3D" id="2.30.330.10">
    <property type="entry name" value="SpoA-like"/>
    <property type="match status" value="1"/>
</dbReference>
<evidence type="ECO:0000256" key="3">
    <source>
        <dbReference type="ARBA" id="ARBA00022475"/>
    </source>
</evidence>
<dbReference type="GO" id="GO:0071978">
    <property type="term" value="P:bacterial-type flagellum-dependent swarming motility"/>
    <property type="evidence" value="ECO:0007669"/>
    <property type="project" value="TreeGrafter"/>
</dbReference>
<proteinExistence type="inferred from homology"/>
<comment type="similarity">
    <text evidence="1 11">Belongs to the FliM family.</text>
</comment>
<dbReference type="PRINTS" id="PR00955">
    <property type="entry name" value="FLGMOTORFLIM"/>
</dbReference>
<dbReference type="HOGENOM" id="CLU_052646_1_2_6"/>
<dbReference type="PIRSF" id="PIRSF002888">
    <property type="entry name" value="FliM"/>
    <property type="match status" value="1"/>
</dbReference>
<evidence type="ECO:0000259" key="12">
    <source>
        <dbReference type="Pfam" id="PF01052"/>
    </source>
</evidence>
<dbReference type="GO" id="GO:0050918">
    <property type="term" value="P:positive chemotaxis"/>
    <property type="evidence" value="ECO:0007669"/>
    <property type="project" value="TreeGrafter"/>
</dbReference>
<dbReference type="GO" id="GO:0009425">
    <property type="term" value="C:bacterial-type flagellum basal body"/>
    <property type="evidence" value="ECO:0007669"/>
    <property type="project" value="UniProtKB-SubCell"/>
</dbReference>
<dbReference type="Pfam" id="PF01052">
    <property type="entry name" value="FliMN_C"/>
    <property type="match status" value="1"/>
</dbReference>
<gene>
    <name evidence="13" type="primary">fliM</name>
    <name evidence="13" type="ORF">OO7_07649</name>
</gene>
<evidence type="ECO:0000256" key="2">
    <source>
        <dbReference type="ARBA" id="ARBA00021898"/>
    </source>
</evidence>
<comment type="subcellular location">
    <subcellularLocation>
        <location evidence="11">Cell inner membrane</location>
        <topology evidence="11">Peripheral membrane protein</topology>
    </subcellularLocation>
    <subcellularLocation>
        <location evidence="11">Bacterial flagellum basal body</location>
    </subcellularLocation>
</comment>
<dbReference type="AlphaFoldDB" id="K8WM70"/>
<sequence>MSDNILSQADSNPFTNKDLLSAHRVTDENPENSCIRPYNPKIQQRSVNERMLSLEIINEHFAQQFRIGLLNIFNYYPNISVGSTKIEPYHQFKQHFSTPINLNIVHMLPLNGTALFTLEPTLVYAAIENLFGGNNRLSLPSDGKQFTNTEQRIINRILMLALNSYQDAWKIIKNINIEYIRSETQIDSVKITNSSDDMVVTSPFSIKIDNTISEFNICIPLAMLVPLREQLINSPLKKNHQENKTWKTNLMNKIKCSEIKLKANFTDVPLQISRLLQLQKGDVIPIEKPDHVLVSVDEVPILACQYGTLNGQYALRVEHLINPILNITNEDNTNE</sequence>
<dbReference type="GO" id="GO:0005886">
    <property type="term" value="C:plasma membrane"/>
    <property type="evidence" value="ECO:0007669"/>
    <property type="project" value="UniProtKB-SubCell"/>
</dbReference>
<comment type="caution">
    <text evidence="13">The sequence shown here is derived from an EMBL/GenBank/DDBJ whole genome shotgun (WGS) entry which is preliminary data.</text>
</comment>
<accession>K8WM70</accession>
<keyword evidence="8 11" id="KW-0975">Bacterial flagellum</keyword>
<dbReference type="Pfam" id="PF02154">
    <property type="entry name" value="FliM"/>
    <property type="match status" value="1"/>
</dbReference>
<name>K8WM70_9GAMM</name>
<keyword evidence="14" id="KW-1185">Reference proteome</keyword>
<reference evidence="13 14" key="1">
    <citation type="journal article" date="2012" name="BMC Genomics">
        <title>Comparative genomics of bacteria in the genus Providencia isolated from wild Drosophila melanogaster.</title>
        <authorList>
            <person name="Galac M.R."/>
            <person name="Lazzaro B.P."/>
        </authorList>
    </citation>
    <scope>NUCLEOTIDE SEQUENCE [LARGE SCALE GENOMIC DNA]</scope>
    <source>
        <strain evidence="13 14">DSM 19967</strain>
    </source>
</reference>
<evidence type="ECO:0000256" key="9">
    <source>
        <dbReference type="ARBA" id="ARBA00025044"/>
    </source>
</evidence>
<comment type="function">
    <text evidence="9 11">FliM is one of three proteins (FliG, FliN, FliM) that forms the rotor-mounted switch complex (C ring), located at the base of the basal body. This complex interacts with the CheY and CheZ chemotaxis proteins, in addition to contacting components of the motor that determine the direction of flagellar rotation.</text>
</comment>
<dbReference type="PANTHER" id="PTHR30034">
    <property type="entry name" value="FLAGELLAR MOTOR SWITCH PROTEIN FLIM"/>
    <property type="match status" value="1"/>
</dbReference>
<evidence type="ECO:0000256" key="11">
    <source>
        <dbReference type="PIRNR" id="PIRNR002888"/>
    </source>
</evidence>
<dbReference type="InterPro" id="IPR028976">
    <property type="entry name" value="CheC-like_sf"/>
</dbReference>
<dbReference type="SUPFAM" id="SSF101801">
    <property type="entry name" value="Surface presentation of antigens (SPOA)"/>
    <property type="match status" value="1"/>
</dbReference>
<evidence type="ECO:0000256" key="10">
    <source>
        <dbReference type="NCBIfam" id="TIGR01397"/>
    </source>
</evidence>
<dbReference type="PATRIC" id="fig|1141660.3.peg.1533"/>
<dbReference type="InterPro" id="IPR036429">
    <property type="entry name" value="SpoA-like_sf"/>
</dbReference>
<dbReference type="GO" id="GO:0003774">
    <property type="term" value="F:cytoskeletal motor activity"/>
    <property type="evidence" value="ECO:0007669"/>
    <property type="project" value="InterPro"/>
</dbReference>
<keyword evidence="7 11" id="KW-0472">Membrane</keyword>
<keyword evidence="6 11" id="KW-0283">Flagellar rotation</keyword>
<dbReference type="NCBIfam" id="TIGR01397">
    <property type="entry name" value="fliM_switch"/>
    <property type="match status" value="1"/>
</dbReference>
<evidence type="ECO:0000256" key="1">
    <source>
        <dbReference type="ARBA" id="ARBA00011049"/>
    </source>
</evidence>
<feature type="domain" description="Flagellar motor switch protein FliN-like C-terminal" evidence="12">
    <location>
        <begin position="254"/>
        <end position="321"/>
    </location>
</feature>
<dbReference type="Gene3D" id="3.40.1550.10">
    <property type="entry name" value="CheC-like"/>
    <property type="match status" value="1"/>
</dbReference>
<dbReference type="Proteomes" id="UP000010290">
    <property type="component" value="Chromosome"/>
</dbReference>
<keyword evidence="3 11" id="KW-1003">Cell membrane</keyword>
<evidence type="ECO:0000313" key="14">
    <source>
        <dbReference type="Proteomes" id="UP000010290"/>
    </source>
</evidence>
<evidence type="ECO:0000256" key="4">
    <source>
        <dbReference type="ARBA" id="ARBA00022500"/>
    </source>
</evidence>
<keyword evidence="5 11" id="KW-0997">Cell inner membrane</keyword>
<keyword evidence="4 11" id="KW-0145">Chemotaxis</keyword>
<organism evidence="13 14">
    <name type="scientific">Providencia sneebia DSM 19967</name>
    <dbReference type="NCBI Taxonomy" id="1141660"/>
    <lineage>
        <taxon>Bacteria</taxon>
        <taxon>Pseudomonadati</taxon>
        <taxon>Pseudomonadota</taxon>
        <taxon>Gammaproteobacteria</taxon>
        <taxon>Enterobacterales</taxon>
        <taxon>Morganellaceae</taxon>
        <taxon>Providencia</taxon>
    </lineage>
</organism>
<dbReference type="EMBL" id="AKKN01000007">
    <property type="protein sequence ID" value="EKT58572.1"/>
    <property type="molecule type" value="Genomic_DNA"/>
</dbReference>
<dbReference type="OrthoDB" id="9806941at2"/>
<evidence type="ECO:0000256" key="8">
    <source>
        <dbReference type="ARBA" id="ARBA00023143"/>
    </source>
</evidence>
<dbReference type="PANTHER" id="PTHR30034:SF3">
    <property type="entry name" value="FLAGELLAR MOTOR SWITCH PROTEIN FLIM"/>
    <property type="match status" value="1"/>
</dbReference>
<dbReference type="RefSeq" id="WP_008915366.1">
    <property type="nucleotide sequence ID" value="NZ_CM001773.1"/>
</dbReference>
<dbReference type="InterPro" id="IPR001543">
    <property type="entry name" value="FliN-like_C"/>
</dbReference>
<keyword evidence="13" id="KW-0969">Cilium</keyword>
<evidence type="ECO:0000256" key="7">
    <source>
        <dbReference type="ARBA" id="ARBA00023136"/>
    </source>
</evidence>
<evidence type="ECO:0000313" key="13">
    <source>
        <dbReference type="EMBL" id="EKT58572.1"/>
    </source>
</evidence>
<keyword evidence="13" id="KW-0282">Flagellum</keyword>
<evidence type="ECO:0000256" key="6">
    <source>
        <dbReference type="ARBA" id="ARBA00022779"/>
    </source>
</evidence>